<dbReference type="Proteomes" id="UP001057402">
    <property type="component" value="Chromosome 5"/>
</dbReference>
<protein>
    <submittedName>
        <fullName evidence="1">Uncharacterized protein</fullName>
    </submittedName>
</protein>
<evidence type="ECO:0000313" key="2">
    <source>
        <dbReference type="Proteomes" id="UP001057402"/>
    </source>
</evidence>
<reference evidence="2" key="1">
    <citation type="journal article" date="2023" name="Front. Plant Sci.">
        <title>Chromosomal-level genome assembly of Melastoma candidum provides insights into trichome evolution.</title>
        <authorList>
            <person name="Zhong Y."/>
            <person name="Wu W."/>
            <person name="Sun C."/>
            <person name="Zou P."/>
            <person name="Liu Y."/>
            <person name="Dai S."/>
            <person name="Zhou R."/>
        </authorList>
    </citation>
    <scope>NUCLEOTIDE SEQUENCE [LARGE SCALE GENOMIC DNA]</scope>
</reference>
<evidence type="ECO:0000313" key="1">
    <source>
        <dbReference type="EMBL" id="KAI4371575.1"/>
    </source>
</evidence>
<name>A0ACB9QY77_9MYRT</name>
<dbReference type="EMBL" id="CM042884">
    <property type="protein sequence ID" value="KAI4371575.1"/>
    <property type="molecule type" value="Genomic_DNA"/>
</dbReference>
<accession>A0ACB9QY77</accession>
<comment type="caution">
    <text evidence="1">The sequence shown here is derived from an EMBL/GenBank/DDBJ whole genome shotgun (WGS) entry which is preliminary data.</text>
</comment>
<keyword evidence="2" id="KW-1185">Reference proteome</keyword>
<proteinExistence type="predicted"/>
<sequence length="753" mass="83302">MPTRSQRAPQTEEDKEREYEHFAQYWAKKLAEELAMQDPDNPIQEHHEQMQAREGASSMQTEAGVEEDVGGDGSKWEPTPPMIGDENEGHNLGDLEEDIDGDEAKADRLRKGKQPAEDTDSPPISPPSSDTDSDFEVIDSNTFCTLYKSGKNVAHKEKALLPRVVDKVGVRYKLEWRHTYASVWVWRFPEWICFPKPNYPEGVRNAEAGTSNAVREIMLKPPSLKRKAADWITSEASKRRRITKKNKGNRIGRYVLVEHKGTQTDDLLPDVVLGSVENAGVGIVEDNGGQVKHHTTGKDGEDQENGCALAVEDVLVPGSEEAAVTGQPIIQQLSDALLTSPGSKSPDEDGSVGKMQMAEDEVIILGWKEEGDAASSGAGLPSDYPVDGFVGLDEEMKLVHYHAMKFILENVEILTAEFAGLLDTLIARVRDGAHKKFIFLYGSGGGESSEVGDRSEQEAMEEYRKKIRNDASLLRLDEQILGLKWEIDMMESVKENYVGEDALNSKRLELRKMLGEWKAVVKLKKESLEVELKEWDEALDWWSARGPCPAVKGFGVLPREPSSGNFAGAGPAAVPLHTPDVDAVPAARIPNLDPTTNTEEVMVRRVPSGPDGQPLGAPRSPGPDSRFNNIIRHIYDMIADPVSRPEALDQLATKTALQQRRDIQGESNRAARSQKCRMFRDHVLQLEGVPEYVVGLHEELLHLADEEARRAQEANADSLPFFIIGPMRGTAFDDTSAKEDDWVIDGATLPSSP</sequence>
<organism evidence="1 2">
    <name type="scientific">Melastoma candidum</name>
    <dbReference type="NCBI Taxonomy" id="119954"/>
    <lineage>
        <taxon>Eukaryota</taxon>
        <taxon>Viridiplantae</taxon>
        <taxon>Streptophyta</taxon>
        <taxon>Embryophyta</taxon>
        <taxon>Tracheophyta</taxon>
        <taxon>Spermatophyta</taxon>
        <taxon>Magnoliopsida</taxon>
        <taxon>eudicotyledons</taxon>
        <taxon>Gunneridae</taxon>
        <taxon>Pentapetalae</taxon>
        <taxon>rosids</taxon>
        <taxon>malvids</taxon>
        <taxon>Myrtales</taxon>
        <taxon>Melastomataceae</taxon>
        <taxon>Melastomatoideae</taxon>
        <taxon>Melastomateae</taxon>
        <taxon>Melastoma</taxon>
    </lineage>
</organism>
<gene>
    <name evidence="1" type="ORF">MLD38_019792</name>
</gene>